<keyword evidence="4" id="KW-1185">Reference proteome</keyword>
<dbReference type="CDD" id="cd09917">
    <property type="entry name" value="F-box_SF"/>
    <property type="match status" value="1"/>
</dbReference>
<sequence length="381" mass="42538">MVGPAPIPHLPSEIWLMVLECLPPSFFQQDIGRLAVSKRWYSLAFPAFYPRIEFTPRVISRLVHRKSPAMDETRAMLRKSLRCVDIVLDGLPEQPPALPDEYEPDTDLVCFNTPANLVRFSVMLLEYRELKTVRFAARWPNRAWPADPLQTDYLNIRSLQPYLSVLTHITSLDLDLCGTDILGEDDGVAAAGDDDDSDNSDDNDNDNTDASSPIHFCNFIRPLLSRLTTLRLRMRSICALALQPLAGRPVTVRNLSLSLYLGRVSENNPKLNASRMCPRLGLRGFTRNVSLLEMQSAMRELIEDMPVATPVSTRGMGTGPGIAPGPGRGRRAEIVHLAPSGEVHVWDAATDVCVRDVSVEPMRLPLCFEAKLPDTPCFLYM</sequence>
<dbReference type="AlphaFoldDB" id="A0AAN6V1N2"/>
<name>A0AAN6V1N2_9PEZI</name>
<organism evidence="3 4">
    <name type="scientific">Dichotomopilus funicola</name>
    <dbReference type="NCBI Taxonomy" id="1934379"/>
    <lineage>
        <taxon>Eukaryota</taxon>
        <taxon>Fungi</taxon>
        <taxon>Dikarya</taxon>
        <taxon>Ascomycota</taxon>
        <taxon>Pezizomycotina</taxon>
        <taxon>Sordariomycetes</taxon>
        <taxon>Sordariomycetidae</taxon>
        <taxon>Sordariales</taxon>
        <taxon>Chaetomiaceae</taxon>
        <taxon>Dichotomopilus</taxon>
    </lineage>
</organism>
<accession>A0AAN6V1N2</accession>
<evidence type="ECO:0000259" key="2">
    <source>
        <dbReference type="Pfam" id="PF12937"/>
    </source>
</evidence>
<comment type="caution">
    <text evidence="3">The sequence shown here is derived from an EMBL/GenBank/DDBJ whole genome shotgun (WGS) entry which is preliminary data.</text>
</comment>
<evidence type="ECO:0000256" key="1">
    <source>
        <dbReference type="SAM" id="MobiDB-lite"/>
    </source>
</evidence>
<feature type="region of interest" description="Disordered" evidence="1">
    <location>
        <begin position="188"/>
        <end position="209"/>
    </location>
</feature>
<dbReference type="InterPro" id="IPR001810">
    <property type="entry name" value="F-box_dom"/>
</dbReference>
<gene>
    <name evidence="3" type="ORF">C8A04DRAFT_29572</name>
</gene>
<reference evidence="3" key="2">
    <citation type="submission" date="2023-05" db="EMBL/GenBank/DDBJ databases">
        <authorList>
            <consortium name="Lawrence Berkeley National Laboratory"/>
            <person name="Steindorff A."/>
            <person name="Hensen N."/>
            <person name="Bonometti L."/>
            <person name="Westerberg I."/>
            <person name="Brannstrom I.O."/>
            <person name="Guillou S."/>
            <person name="Cros-Aarteil S."/>
            <person name="Calhoun S."/>
            <person name="Haridas S."/>
            <person name="Kuo A."/>
            <person name="Mondo S."/>
            <person name="Pangilinan J."/>
            <person name="Riley R."/>
            <person name="Labutti K."/>
            <person name="Andreopoulos B."/>
            <person name="Lipzen A."/>
            <person name="Chen C."/>
            <person name="Yanf M."/>
            <person name="Daum C."/>
            <person name="Ng V."/>
            <person name="Clum A."/>
            <person name="Ohm R."/>
            <person name="Martin F."/>
            <person name="Silar P."/>
            <person name="Natvig D."/>
            <person name="Lalanne C."/>
            <person name="Gautier V."/>
            <person name="Ament-Velasquez S.L."/>
            <person name="Kruys A."/>
            <person name="Hutchinson M.I."/>
            <person name="Powell A.J."/>
            <person name="Barry K."/>
            <person name="Miller A.N."/>
            <person name="Grigoriev I.V."/>
            <person name="Debuchy R."/>
            <person name="Gladieux P."/>
            <person name="Thoren M.H."/>
            <person name="Johannesson H."/>
        </authorList>
    </citation>
    <scope>NUCLEOTIDE SEQUENCE</scope>
    <source>
        <strain evidence="3">CBS 141.50</strain>
    </source>
</reference>
<proteinExistence type="predicted"/>
<evidence type="ECO:0000313" key="4">
    <source>
        <dbReference type="Proteomes" id="UP001302676"/>
    </source>
</evidence>
<dbReference type="Proteomes" id="UP001302676">
    <property type="component" value="Unassembled WGS sequence"/>
</dbReference>
<evidence type="ECO:0000313" key="3">
    <source>
        <dbReference type="EMBL" id="KAK4142804.1"/>
    </source>
</evidence>
<feature type="compositionally biased region" description="Acidic residues" evidence="1">
    <location>
        <begin position="188"/>
        <end position="207"/>
    </location>
</feature>
<reference evidence="3" key="1">
    <citation type="journal article" date="2023" name="Mol. Phylogenet. Evol.">
        <title>Genome-scale phylogeny and comparative genomics of the fungal order Sordariales.</title>
        <authorList>
            <person name="Hensen N."/>
            <person name="Bonometti L."/>
            <person name="Westerberg I."/>
            <person name="Brannstrom I.O."/>
            <person name="Guillou S."/>
            <person name="Cros-Aarteil S."/>
            <person name="Calhoun S."/>
            <person name="Haridas S."/>
            <person name="Kuo A."/>
            <person name="Mondo S."/>
            <person name="Pangilinan J."/>
            <person name="Riley R."/>
            <person name="LaButti K."/>
            <person name="Andreopoulos B."/>
            <person name="Lipzen A."/>
            <person name="Chen C."/>
            <person name="Yan M."/>
            <person name="Daum C."/>
            <person name="Ng V."/>
            <person name="Clum A."/>
            <person name="Steindorff A."/>
            <person name="Ohm R.A."/>
            <person name="Martin F."/>
            <person name="Silar P."/>
            <person name="Natvig D.O."/>
            <person name="Lalanne C."/>
            <person name="Gautier V."/>
            <person name="Ament-Velasquez S.L."/>
            <person name="Kruys A."/>
            <person name="Hutchinson M.I."/>
            <person name="Powell A.J."/>
            <person name="Barry K."/>
            <person name="Miller A.N."/>
            <person name="Grigoriev I.V."/>
            <person name="Debuchy R."/>
            <person name="Gladieux P."/>
            <person name="Hiltunen Thoren M."/>
            <person name="Johannesson H."/>
        </authorList>
    </citation>
    <scope>NUCLEOTIDE SEQUENCE</scope>
    <source>
        <strain evidence="3">CBS 141.50</strain>
    </source>
</reference>
<protein>
    <recommendedName>
        <fullName evidence="2">F-box domain-containing protein</fullName>
    </recommendedName>
</protein>
<dbReference type="RefSeq" id="XP_062636175.1">
    <property type="nucleotide sequence ID" value="XM_062781055.1"/>
</dbReference>
<dbReference type="EMBL" id="MU853593">
    <property type="protein sequence ID" value="KAK4142804.1"/>
    <property type="molecule type" value="Genomic_DNA"/>
</dbReference>
<feature type="domain" description="F-box" evidence="2">
    <location>
        <begin position="7"/>
        <end position="51"/>
    </location>
</feature>
<dbReference type="Pfam" id="PF12937">
    <property type="entry name" value="F-box-like"/>
    <property type="match status" value="1"/>
</dbReference>
<dbReference type="GeneID" id="87817668"/>